<dbReference type="Pfam" id="PF13361">
    <property type="entry name" value="UvrD_C"/>
    <property type="match status" value="1"/>
</dbReference>
<keyword evidence="6" id="KW-0238">DNA-binding</keyword>
<dbReference type="Gene3D" id="3.40.50.300">
    <property type="entry name" value="P-loop containing nucleotide triphosphate hydrolases"/>
    <property type="match status" value="2"/>
</dbReference>
<dbReference type="CDD" id="cd17932">
    <property type="entry name" value="DEXQc_UvrD"/>
    <property type="match status" value="1"/>
</dbReference>
<evidence type="ECO:0000256" key="8">
    <source>
        <dbReference type="ARBA" id="ARBA00034617"/>
    </source>
</evidence>
<keyword evidence="12" id="KW-0175">Coiled coil</keyword>
<evidence type="ECO:0000313" key="15">
    <source>
        <dbReference type="EMBL" id="KKR40655.1"/>
    </source>
</evidence>
<dbReference type="GO" id="GO:0033202">
    <property type="term" value="C:DNA helicase complex"/>
    <property type="evidence" value="ECO:0007669"/>
    <property type="project" value="TreeGrafter"/>
</dbReference>
<dbReference type="InterPro" id="IPR013986">
    <property type="entry name" value="DExx_box_DNA_helicase_dom_sf"/>
</dbReference>
<keyword evidence="2 11" id="KW-0547">Nucleotide-binding</keyword>
<feature type="coiled-coil region" evidence="12">
    <location>
        <begin position="507"/>
        <end position="550"/>
    </location>
</feature>
<dbReference type="CDD" id="cd18807">
    <property type="entry name" value="SF1_C_UvrD"/>
    <property type="match status" value="1"/>
</dbReference>
<dbReference type="PATRIC" id="fig|1619033.3.peg.516"/>
<evidence type="ECO:0000256" key="9">
    <source>
        <dbReference type="ARBA" id="ARBA00034808"/>
    </source>
</evidence>
<comment type="catalytic activity">
    <reaction evidence="10">
        <text>ATP + H2O = ADP + phosphate + H(+)</text>
        <dbReference type="Rhea" id="RHEA:13065"/>
        <dbReference type="ChEBI" id="CHEBI:15377"/>
        <dbReference type="ChEBI" id="CHEBI:15378"/>
        <dbReference type="ChEBI" id="CHEBI:30616"/>
        <dbReference type="ChEBI" id="CHEBI:43474"/>
        <dbReference type="ChEBI" id="CHEBI:456216"/>
        <dbReference type="EC" id="5.6.2.4"/>
    </reaction>
</comment>
<feature type="domain" description="UvrD-like helicase C-terminal" evidence="14">
    <location>
        <begin position="294"/>
        <end position="570"/>
    </location>
</feature>
<evidence type="ECO:0000259" key="13">
    <source>
        <dbReference type="PROSITE" id="PS51198"/>
    </source>
</evidence>
<dbReference type="GO" id="GO:0000725">
    <property type="term" value="P:recombinational repair"/>
    <property type="evidence" value="ECO:0007669"/>
    <property type="project" value="TreeGrafter"/>
</dbReference>
<dbReference type="Gene3D" id="1.10.486.10">
    <property type="entry name" value="PCRA, domain 4"/>
    <property type="match status" value="1"/>
</dbReference>
<evidence type="ECO:0000256" key="2">
    <source>
        <dbReference type="ARBA" id="ARBA00022741"/>
    </source>
</evidence>
<comment type="similarity">
    <text evidence="1">Belongs to the helicase family. UvrD subfamily.</text>
</comment>
<feature type="binding site" evidence="11">
    <location>
        <begin position="28"/>
        <end position="35"/>
    </location>
    <ligand>
        <name>ATP</name>
        <dbReference type="ChEBI" id="CHEBI:30616"/>
    </ligand>
</feature>
<reference evidence="15 16" key="1">
    <citation type="journal article" date="2015" name="Nature">
        <title>rRNA introns, odd ribosomes, and small enigmatic genomes across a large radiation of phyla.</title>
        <authorList>
            <person name="Brown C.T."/>
            <person name="Hug L.A."/>
            <person name="Thomas B.C."/>
            <person name="Sharon I."/>
            <person name="Castelle C.J."/>
            <person name="Singh A."/>
            <person name="Wilkins M.J."/>
            <person name="Williams K.H."/>
            <person name="Banfield J.F."/>
        </authorList>
    </citation>
    <scope>NUCLEOTIDE SEQUENCE [LARGE SCALE GENOMIC DNA]</scope>
</reference>
<evidence type="ECO:0000256" key="3">
    <source>
        <dbReference type="ARBA" id="ARBA00022801"/>
    </source>
</evidence>
<keyword evidence="3 11" id="KW-0378">Hydrolase</keyword>
<accession>A0A0G0T0M2</accession>
<evidence type="ECO:0000256" key="5">
    <source>
        <dbReference type="ARBA" id="ARBA00022840"/>
    </source>
</evidence>
<dbReference type="PROSITE" id="PS51198">
    <property type="entry name" value="UVRD_HELICASE_ATP_BIND"/>
    <property type="match status" value="1"/>
</dbReference>
<organism evidence="15 16">
    <name type="scientific">Candidatus Yanofskybacteria bacterium GW2011_GWE2_40_11</name>
    <dbReference type="NCBI Taxonomy" id="1619033"/>
    <lineage>
        <taxon>Bacteria</taxon>
        <taxon>Candidatus Yanofskyibacteriota</taxon>
    </lineage>
</organism>
<dbReference type="EC" id="5.6.2.4" evidence="9"/>
<name>A0A0G0T0M2_9BACT</name>
<dbReference type="GO" id="GO:0005829">
    <property type="term" value="C:cytosol"/>
    <property type="evidence" value="ECO:0007669"/>
    <property type="project" value="TreeGrafter"/>
</dbReference>
<feature type="domain" description="UvrD-like helicase ATP-binding" evidence="13">
    <location>
        <begin position="7"/>
        <end position="293"/>
    </location>
</feature>
<dbReference type="SUPFAM" id="SSF52540">
    <property type="entry name" value="P-loop containing nucleoside triphosphate hydrolases"/>
    <property type="match status" value="1"/>
</dbReference>
<proteinExistence type="inferred from homology"/>
<evidence type="ECO:0000256" key="1">
    <source>
        <dbReference type="ARBA" id="ARBA00009922"/>
    </source>
</evidence>
<evidence type="ECO:0000256" key="7">
    <source>
        <dbReference type="ARBA" id="ARBA00023235"/>
    </source>
</evidence>
<keyword evidence="7" id="KW-0413">Isomerase</keyword>
<keyword evidence="4 11" id="KW-0347">Helicase</keyword>
<keyword evidence="5 11" id="KW-0067">ATP-binding</keyword>
<dbReference type="PROSITE" id="PS51217">
    <property type="entry name" value="UVRD_HELICASE_CTER"/>
    <property type="match status" value="1"/>
</dbReference>
<dbReference type="GO" id="GO:0043138">
    <property type="term" value="F:3'-5' DNA helicase activity"/>
    <property type="evidence" value="ECO:0007669"/>
    <property type="project" value="UniProtKB-EC"/>
</dbReference>
<dbReference type="PANTHER" id="PTHR11070">
    <property type="entry name" value="UVRD / RECB / PCRA DNA HELICASE FAMILY MEMBER"/>
    <property type="match status" value="1"/>
</dbReference>
<dbReference type="InterPro" id="IPR000212">
    <property type="entry name" value="DNA_helicase_UvrD/REP"/>
</dbReference>
<evidence type="ECO:0000256" key="12">
    <source>
        <dbReference type="SAM" id="Coils"/>
    </source>
</evidence>
<evidence type="ECO:0000313" key="16">
    <source>
        <dbReference type="Proteomes" id="UP000034072"/>
    </source>
</evidence>
<dbReference type="InterPro" id="IPR014017">
    <property type="entry name" value="DNA_helicase_UvrD-like_C"/>
</dbReference>
<dbReference type="InterPro" id="IPR014016">
    <property type="entry name" value="UvrD-like_ATP-bd"/>
</dbReference>
<gene>
    <name evidence="15" type="ORF">UT75_C0006G0034</name>
</gene>
<evidence type="ECO:0000259" key="14">
    <source>
        <dbReference type="PROSITE" id="PS51217"/>
    </source>
</evidence>
<dbReference type="GO" id="GO:0003677">
    <property type="term" value="F:DNA binding"/>
    <property type="evidence" value="ECO:0007669"/>
    <property type="project" value="UniProtKB-KW"/>
</dbReference>
<comment type="caution">
    <text evidence="15">The sequence shown here is derived from an EMBL/GenBank/DDBJ whole genome shotgun (WGS) entry which is preliminary data.</text>
</comment>
<dbReference type="AlphaFoldDB" id="A0A0G0T0M2"/>
<evidence type="ECO:0000256" key="4">
    <source>
        <dbReference type="ARBA" id="ARBA00022806"/>
    </source>
</evidence>
<evidence type="ECO:0000256" key="6">
    <source>
        <dbReference type="ARBA" id="ARBA00023125"/>
    </source>
</evidence>
<dbReference type="Gene3D" id="1.10.10.160">
    <property type="match status" value="1"/>
</dbReference>
<dbReference type="Pfam" id="PF00580">
    <property type="entry name" value="UvrD-helicase"/>
    <property type="match status" value="1"/>
</dbReference>
<evidence type="ECO:0000256" key="10">
    <source>
        <dbReference type="ARBA" id="ARBA00048988"/>
    </source>
</evidence>
<protein>
    <recommendedName>
        <fullName evidence="9">DNA 3'-5' helicase</fullName>
        <ecNumber evidence="9">5.6.2.4</ecNumber>
    </recommendedName>
</protein>
<dbReference type="Proteomes" id="UP000034072">
    <property type="component" value="Unassembled WGS sequence"/>
</dbReference>
<comment type="catalytic activity">
    <reaction evidence="8">
        <text>Couples ATP hydrolysis with the unwinding of duplex DNA by translocating in the 3'-5' direction.</text>
        <dbReference type="EC" id="5.6.2.4"/>
    </reaction>
</comment>
<dbReference type="InterPro" id="IPR027417">
    <property type="entry name" value="P-loop_NTPase"/>
</dbReference>
<dbReference type="PANTHER" id="PTHR11070:SF2">
    <property type="entry name" value="ATP-DEPENDENT DNA HELICASE SRS2"/>
    <property type="match status" value="1"/>
</dbReference>
<sequence length="669" mass="76713">MQEKIFKGLNEQQIRAVSIVDGPVLVISGPGSGKTKCLTHRVANLIANEVRPENILAVTFTNKAAGEVKERVAHILGQKYSHNTFALITPGMPMIGTFHSVCLRILRREIEKLGYGSNFVVFDSDEQSSMIKKIMTGLEIDTKKFLPRAIGFKISDIKTDLIDAEKYVPTDFYMKLVGRVFKVYQSEMRRINALDFDDLIGLTVKIFTNHPETLDRYQDIWRYILVDEYQDTSHDQYMLIRLLAQKNKNIFCIGDDAQSIYQFRKADMRNILNFQKDYPQAKVIMLEQNYRSTKNIIAAAQEIISNNKTQIQKSLWTKNDGGAKIIIKEALNEKREASFIVSKTMDFIREGYKLKDVAVLYRTHAQSRAIEEGLISNGLPYQIIGGAKFYERKEIKDILAYIKLATNPSDVISFERVINIPLRGIGPVGIEKILAQNKDNVLEAVKLSIDNEVLPKKQLGELIKFDKIITDIKQLVRRESPSSLIKEIIEKIDYEGYLKSLTSRAAYENVEDRIENLKELLTVAKRYDKVDDKEKAIEQFLEEIALLQDADKVGLAENRVTLMTMHASKGLEFPIVFVVGLEEGLFPQNRAITDPQELEEERRLCYVAITRAKEKLVLTHTRFRNIFGSLEVNLPSRFISEIPAHIVDHHADNNNYEKDPEDFEEKIYY</sequence>
<dbReference type="GO" id="GO:0016887">
    <property type="term" value="F:ATP hydrolysis activity"/>
    <property type="evidence" value="ECO:0007669"/>
    <property type="project" value="RHEA"/>
</dbReference>
<dbReference type="GO" id="GO:0005524">
    <property type="term" value="F:ATP binding"/>
    <property type="evidence" value="ECO:0007669"/>
    <property type="project" value="UniProtKB-UniRule"/>
</dbReference>
<evidence type="ECO:0000256" key="11">
    <source>
        <dbReference type="PROSITE-ProRule" id="PRU00560"/>
    </source>
</evidence>
<dbReference type="EMBL" id="LBXZ01000006">
    <property type="protein sequence ID" value="KKR40655.1"/>
    <property type="molecule type" value="Genomic_DNA"/>
</dbReference>